<dbReference type="EMBL" id="JAPHAV010000023">
    <property type="protein sequence ID" value="MCX2699242.1"/>
    <property type="molecule type" value="Genomic_DNA"/>
</dbReference>
<evidence type="ECO:0000313" key="2">
    <source>
        <dbReference type="Proteomes" id="UP001301216"/>
    </source>
</evidence>
<keyword evidence="2" id="KW-1185">Reference proteome</keyword>
<evidence type="ECO:0000313" key="1">
    <source>
        <dbReference type="EMBL" id="MCX2699242.1"/>
    </source>
</evidence>
<dbReference type="Proteomes" id="UP001301216">
    <property type="component" value="Unassembled WGS sequence"/>
</dbReference>
<comment type="caution">
    <text evidence="1">The sequence shown here is derived from an EMBL/GenBank/DDBJ whole genome shotgun (WGS) entry which is preliminary data.</text>
</comment>
<gene>
    <name evidence="1" type="ORF">OPR82_21285</name>
</gene>
<dbReference type="RefSeq" id="WP_265986965.1">
    <property type="nucleotide sequence ID" value="NZ_JAPHAV010000023.1"/>
</dbReference>
<proteinExistence type="predicted"/>
<accession>A0ABT3QUM8</accession>
<reference evidence="1 2" key="1">
    <citation type="submission" date="2022-11" db="EMBL/GenBank/DDBJ databases">
        <title>Brucella sp. YY2X, whole genome shotgun sequencing project.</title>
        <authorList>
            <person name="Yang Y."/>
        </authorList>
    </citation>
    <scope>NUCLEOTIDE SEQUENCE [LARGE SCALE GENOMIC DNA]</scope>
    <source>
        <strain evidence="1 2">YY2X</strain>
    </source>
</reference>
<protein>
    <submittedName>
        <fullName evidence="1">Uncharacterized protein</fullName>
    </submittedName>
</protein>
<organism evidence="1 2">
    <name type="scientific">Ochrobactrum chromiisoli</name>
    <dbReference type="NCBI Taxonomy" id="2993941"/>
    <lineage>
        <taxon>Bacteria</taxon>
        <taxon>Pseudomonadati</taxon>
        <taxon>Pseudomonadota</taxon>
        <taxon>Alphaproteobacteria</taxon>
        <taxon>Hyphomicrobiales</taxon>
        <taxon>Brucellaceae</taxon>
        <taxon>Brucella/Ochrobactrum group</taxon>
        <taxon>Ochrobactrum</taxon>
    </lineage>
</organism>
<sequence length="173" mass="19357">MTIIEYVQKWLGFLGLAVALFGICLAAKDLHLIIANFVKRMGGLGEAVFVRQARKIRGRYAKQEKHAATGGRITRWIANSSIRLERYYSKNLQRQVDNFLLGNGFPSGKITLEDGIASEVQVRQVMSRFRPSVDKFARSGEPIDFSTKALFWVIVGQILQIFAAIPLSLPSLS</sequence>
<name>A0ABT3QUM8_9HYPH</name>